<keyword evidence="1" id="KW-0472">Membrane</keyword>
<feature type="transmembrane region" description="Helical" evidence="1">
    <location>
        <begin position="225"/>
        <end position="242"/>
    </location>
</feature>
<proteinExistence type="predicted"/>
<evidence type="ECO:0000313" key="3">
    <source>
        <dbReference type="Proteomes" id="UP000178230"/>
    </source>
</evidence>
<sequence length="273" mass="31677">MILFLVFFPLSFFFGSLYTESVFFFFCLSSFYAARKKNWRIASIFACLASATRLTGIFLLPALLWEQYKDQLIAQSLELKNKAKNSNFNANFKSSFQLLHCYIVTLLHSPIIYISPLGLIFYMIYLQLQFGDFLYFWHAQPIFGAERSGTAIILLPQVIWRYLKIFASVSIYTEAFWIPVIEFISSLGAIYLLILSHMKKVRLSYLIFSWLTVIVPTLTGTFSSMPRYIILAFPIYIVLGLLDNKIVRYLLLITCYLLLIALTILFTRGHWVS</sequence>
<protein>
    <recommendedName>
        <fullName evidence="4">Glycosyltransferase RgtA/B/C/D-like domain-containing protein</fullName>
    </recommendedName>
</protein>
<dbReference type="Proteomes" id="UP000178230">
    <property type="component" value="Unassembled WGS sequence"/>
</dbReference>
<gene>
    <name evidence="2" type="ORF">A2Y99_03955</name>
</gene>
<organism evidence="2 3">
    <name type="scientific">Candidatus Gottesmanbacteria bacterium RBG_13_37_7</name>
    <dbReference type="NCBI Taxonomy" id="1798369"/>
    <lineage>
        <taxon>Bacteria</taxon>
        <taxon>Candidatus Gottesmaniibacteriota</taxon>
    </lineage>
</organism>
<accession>A0A1F5YIM6</accession>
<feature type="transmembrane region" description="Helical" evidence="1">
    <location>
        <begin position="43"/>
        <end position="65"/>
    </location>
</feature>
<evidence type="ECO:0000256" key="1">
    <source>
        <dbReference type="SAM" id="Phobius"/>
    </source>
</evidence>
<evidence type="ECO:0008006" key="4">
    <source>
        <dbReference type="Google" id="ProtNLM"/>
    </source>
</evidence>
<feature type="transmembrane region" description="Helical" evidence="1">
    <location>
        <begin position="249"/>
        <end position="267"/>
    </location>
</feature>
<dbReference type="AlphaFoldDB" id="A0A1F5YIM6"/>
<feature type="transmembrane region" description="Helical" evidence="1">
    <location>
        <begin position="176"/>
        <end position="194"/>
    </location>
</feature>
<keyword evidence="1" id="KW-0812">Transmembrane</keyword>
<evidence type="ECO:0000313" key="2">
    <source>
        <dbReference type="EMBL" id="OGF99943.1"/>
    </source>
</evidence>
<name>A0A1F5YIM6_9BACT</name>
<feature type="transmembrane region" description="Helical" evidence="1">
    <location>
        <begin position="101"/>
        <end position="125"/>
    </location>
</feature>
<keyword evidence="1" id="KW-1133">Transmembrane helix</keyword>
<feature type="transmembrane region" description="Helical" evidence="1">
    <location>
        <begin position="201"/>
        <end position="219"/>
    </location>
</feature>
<dbReference type="EMBL" id="MFIY01000033">
    <property type="protein sequence ID" value="OGF99943.1"/>
    <property type="molecule type" value="Genomic_DNA"/>
</dbReference>
<comment type="caution">
    <text evidence="2">The sequence shown here is derived from an EMBL/GenBank/DDBJ whole genome shotgun (WGS) entry which is preliminary data.</text>
</comment>
<reference evidence="2 3" key="1">
    <citation type="journal article" date="2016" name="Nat. Commun.">
        <title>Thousands of microbial genomes shed light on interconnected biogeochemical processes in an aquifer system.</title>
        <authorList>
            <person name="Anantharaman K."/>
            <person name="Brown C.T."/>
            <person name="Hug L.A."/>
            <person name="Sharon I."/>
            <person name="Castelle C.J."/>
            <person name="Probst A.J."/>
            <person name="Thomas B.C."/>
            <person name="Singh A."/>
            <person name="Wilkins M.J."/>
            <person name="Karaoz U."/>
            <person name="Brodie E.L."/>
            <person name="Williams K.H."/>
            <person name="Hubbard S.S."/>
            <person name="Banfield J.F."/>
        </authorList>
    </citation>
    <scope>NUCLEOTIDE SEQUENCE [LARGE SCALE GENOMIC DNA]</scope>
</reference>